<evidence type="ECO:0000256" key="1">
    <source>
        <dbReference type="SAM" id="MobiDB-lite"/>
    </source>
</evidence>
<organism evidence="2 3">
    <name type="scientific">Stemphylium lycopersici</name>
    <name type="common">Tomato gray leaf spot disease fungus</name>
    <name type="synonym">Thyrospora lycopersici</name>
    <dbReference type="NCBI Taxonomy" id="183478"/>
    <lineage>
        <taxon>Eukaryota</taxon>
        <taxon>Fungi</taxon>
        <taxon>Dikarya</taxon>
        <taxon>Ascomycota</taxon>
        <taxon>Pezizomycotina</taxon>
        <taxon>Dothideomycetes</taxon>
        <taxon>Pleosporomycetidae</taxon>
        <taxon>Pleosporales</taxon>
        <taxon>Pleosporineae</taxon>
        <taxon>Pleosporaceae</taxon>
        <taxon>Stemphylium</taxon>
    </lineage>
</organism>
<feature type="region of interest" description="Disordered" evidence="1">
    <location>
        <begin position="27"/>
        <end position="48"/>
    </location>
</feature>
<comment type="caution">
    <text evidence="2">The sequence shown here is derived from an EMBL/GenBank/DDBJ whole genome shotgun (WGS) entry which is preliminary data.</text>
</comment>
<evidence type="ECO:0000313" key="3">
    <source>
        <dbReference type="Proteomes" id="UP000249619"/>
    </source>
</evidence>
<proteinExistence type="predicted"/>
<name>A0A364N9P2_STELY</name>
<evidence type="ECO:0000313" key="2">
    <source>
        <dbReference type="EMBL" id="RAR14064.1"/>
    </source>
</evidence>
<dbReference type="EMBL" id="QGDH01000027">
    <property type="protein sequence ID" value="RAR14064.1"/>
    <property type="molecule type" value="Genomic_DNA"/>
</dbReference>
<reference evidence="3" key="1">
    <citation type="submission" date="2018-05" db="EMBL/GenBank/DDBJ databases">
        <title>Draft genome sequence of Stemphylium lycopersici strain CIDEFI 213.</title>
        <authorList>
            <person name="Medina R."/>
            <person name="Franco M.E.E."/>
            <person name="Lucentini C.G."/>
            <person name="Saparrat M.C.N."/>
            <person name="Balatti P.A."/>
        </authorList>
    </citation>
    <scope>NUCLEOTIDE SEQUENCE [LARGE SCALE GENOMIC DNA]</scope>
    <source>
        <strain evidence="3">CIDEFI 213</strain>
    </source>
</reference>
<dbReference type="AlphaFoldDB" id="A0A364N9P2"/>
<keyword evidence="3" id="KW-1185">Reference proteome</keyword>
<protein>
    <submittedName>
        <fullName evidence="2">Uncharacterized protein</fullName>
    </submittedName>
</protein>
<gene>
    <name evidence="2" type="ORF">DDE83_002633</name>
</gene>
<sequence>MTRKEFSHPCIKSDDCTLPPRPLPFLSTPHVPIDSTSTSTSTTDAIMDPNRPQTDFEAMTQGLQAAATEAGRMANLPAIQGGHDILHAVHNLNNINNRLTGIEQRIDGLGTRIDANSNNTLAFVTNSHLHHVDTLLTPLHHRIINMAIEYFPANSGEI</sequence>
<dbReference type="Proteomes" id="UP000249619">
    <property type="component" value="Unassembled WGS sequence"/>
</dbReference>
<accession>A0A364N9P2</accession>